<reference evidence="13" key="1">
    <citation type="submission" date="2017-01" db="EMBL/GenBank/DDBJ databases">
        <authorList>
            <person name="Varghese N."/>
            <person name="Submissions S."/>
        </authorList>
    </citation>
    <scope>NUCLEOTIDE SEQUENCE [LARGE SCALE GENOMIC DNA]</scope>
    <source>
        <strain evidence="13">ATCC 700103</strain>
    </source>
</reference>
<dbReference type="PANTHER" id="PTHR11098:SF1">
    <property type="entry name" value="NICOTINATE PHOSPHORIBOSYLTRANSFERASE"/>
    <property type="match status" value="1"/>
</dbReference>
<dbReference type="SUPFAM" id="SSF54675">
    <property type="entry name" value="Nicotinate/Quinolinate PRTase N-terminal domain-like"/>
    <property type="match status" value="1"/>
</dbReference>
<evidence type="ECO:0000256" key="7">
    <source>
        <dbReference type="ARBA" id="ARBA00022679"/>
    </source>
</evidence>
<comment type="pathway">
    <text evidence="1 9">Cofactor biosynthesis; NAD(+) biosynthesis; nicotinate D-ribonucleotide from nicotinate: step 1/1.</text>
</comment>
<comment type="function">
    <text evidence="9">Catalyzes the first step in the biosynthesis of NAD from nicotinic acid, the ATP-dependent synthesis of beta-nicotinate D-ribonucleotide from nicotinate and 5-phospho-D-ribose 1-phosphate.</text>
</comment>
<dbReference type="STRING" id="56779.SAMN05421834_11519"/>
<comment type="similarity">
    <text evidence="2 9">Belongs to the NAPRTase family.</text>
</comment>
<dbReference type="InterPro" id="IPR040727">
    <property type="entry name" value="NAPRTase_N"/>
</dbReference>
<dbReference type="UniPathway" id="UPA00253">
    <property type="reaction ID" value="UER00457"/>
</dbReference>
<dbReference type="Gene3D" id="3.20.20.70">
    <property type="entry name" value="Aldolase class I"/>
    <property type="match status" value="1"/>
</dbReference>
<evidence type="ECO:0000259" key="10">
    <source>
        <dbReference type="Pfam" id="PF17767"/>
    </source>
</evidence>
<proteinExistence type="inferred from homology"/>
<dbReference type="Proteomes" id="UP000185669">
    <property type="component" value="Unassembled WGS sequence"/>
</dbReference>
<dbReference type="GO" id="GO:0047280">
    <property type="term" value="F:nicotinamide phosphoribosyltransferase activity"/>
    <property type="evidence" value="ECO:0007669"/>
    <property type="project" value="UniProtKB-ARBA"/>
</dbReference>
<dbReference type="NCBIfam" id="NF009131">
    <property type="entry name" value="PRK12484.1"/>
    <property type="match status" value="1"/>
</dbReference>
<organism evidence="12 13">
    <name type="scientific">Halanaerobium kushneri</name>
    <dbReference type="NCBI Taxonomy" id="56779"/>
    <lineage>
        <taxon>Bacteria</taxon>
        <taxon>Bacillati</taxon>
        <taxon>Bacillota</taxon>
        <taxon>Clostridia</taxon>
        <taxon>Halanaerobiales</taxon>
        <taxon>Halanaerobiaceae</taxon>
        <taxon>Halanaerobium</taxon>
    </lineage>
</organism>
<gene>
    <name evidence="12" type="ORF">SAMN05421834_11519</name>
</gene>
<keyword evidence="4" id="KW-0597">Phosphoprotein</keyword>
<evidence type="ECO:0000313" key="13">
    <source>
        <dbReference type="Proteomes" id="UP000185669"/>
    </source>
</evidence>
<accession>A0A1N6YQF5</accession>
<dbReference type="InterPro" id="IPR006405">
    <property type="entry name" value="Nic_PRibTrfase_pncB"/>
</dbReference>
<dbReference type="PIRSF" id="PIRSF000484">
    <property type="entry name" value="NAPRT"/>
    <property type="match status" value="1"/>
</dbReference>
<evidence type="ECO:0000256" key="6">
    <source>
        <dbReference type="ARBA" id="ARBA00022642"/>
    </source>
</evidence>
<dbReference type="SUPFAM" id="SSF51690">
    <property type="entry name" value="Nicotinate/Quinolinate PRTase C-terminal domain-like"/>
    <property type="match status" value="1"/>
</dbReference>
<keyword evidence="6 9" id="KW-0662">Pyridine nucleotide biosynthesis</keyword>
<evidence type="ECO:0000259" key="11">
    <source>
        <dbReference type="Pfam" id="PF17956"/>
    </source>
</evidence>
<dbReference type="Pfam" id="PF17767">
    <property type="entry name" value="NAPRTase_N"/>
    <property type="match status" value="1"/>
</dbReference>
<feature type="domain" description="Nicotinate phosphoribosyltransferase N-terminal" evidence="10">
    <location>
        <begin position="9"/>
        <end position="131"/>
    </location>
</feature>
<name>A0A1N6YQF5_9FIRM</name>
<evidence type="ECO:0000256" key="5">
    <source>
        <dbReference type="ARBA" id="ARBA00022598"/>
    </source>
</evidence>
<dbReference type="GO" id="GO:0004516">
    <property type="term" value="F:nicotinate phosphoribosyltransferase activity"/>
    <property type="evidence" value="ECO:0007669"/>
    <property type="project" value="UniProtKB-UniRule"/>
</dbReference>
<dbReference type="Pfam" id="PF17956">
    <property type="entry name" value="NAPRTase_C"/>
    <property type="match status" value="1"/>
</dbReference>
<evidence type="ECO:0000256" key="9">
    <source>
        <dbReference type="RuleBase" id="RU365100"/>
    </source>
</evidence>
<evidence type="ECO:0000256" key="4">
    <source>
        <dbReference type="ARBA" id="ARBA00022553"/>
    </source>
</evidence>
<dbReference type="GO" id="GO:0034355">
    <property type="term" value="P:NAD+ biosynthetic process via the salvage pathway"/>
    <property type="evidence" value="ECO:0007669"/>
    <property type="project" value="UniProtKB-ARBA"/>
</dbReference>
<dbReference type="EMBL" id="FTNC01000015">
    <property type="protein sequence ID" value="SIR16797.1"/>
    <property type="molecule type" value="Genomic_DNA"/>
</dbReference>
<dbReference type="NCBIfam" id="TIGR01513">
    <property type="entry name" value="NAPRTase_put"/>
    <property type="match status" value="1"/>
</dbReference>
<keyword evidence="13" id="KW-1185">Reference proteome</keyword>
<dbReference type="CDD" id="cd01570">
    <property type="entry name" value="NAPRTase_A"/>
    <property type="match status" value="1"/>
</dbReference>
<keyword evidence="12" id="KW-0328">Glycosyltransferase</keyword>
<dbReference type="InterPro" id="IPR036068">
    <property type="entry name" value="Nicotinate_pribotase-like_C"/>
</dbReference>
<evidence type="ECO:0000313" key="12">
    <source>
        <dbReference type="EMBL" id="SIR16797.1"/>
    </source>
</evidence>
<evidence type="ECO:0000256" key="8">
    <source>
        <dbReference type="ARBA" id="ARBA00048668"/>
    </source>
</evidence>
<comment type="PTM">
    <text evidence="9">Transiently phosphorylated on a His residue during the reaction cycle. Phosphorylation strongly increases the affinity for substrates and increases the rate of nicotinate D-ribonucleotide production. Dephosphorylation regenerates the low-affinity form of the enzyme, leading to product release.</text>
</comment>
<keyword evidence="5 9" id="KW-0436">Ligase</keyword>
<protein>
    <recommendedName>
        <fullName evidence="3 9">Nicotinate phosphoribosyltransferase</fullName>
        <ecNumber evidence="3 9">6.3.4.21</ecNumber>
    </recommendedName>
</protein>
<dbReference type="FunFam" id="3.20.20.70:FF:000076">
    <property type="entry name" value="Nicotinate phosphoribosyltransferase"/>
    <property type="match status" value="1"/>
</dbReference>
<dbReference type="PANTHER" id="PTHR11098">
    <property type="entry name" value="NICOTINATE PHOSPHORIBOSYLTRANSFERASE"/>
    <property type="match status" value="1"/>
</dbReference>
<dbReference type="NCBIfam" id="NF006695">
    <property type="entry name" value="PRK09243.1-2"/>
    <property type="match status" value="1"/>
</dbReference>
<sequence>MIRMRDLSLLTDFYQLTMAQGYCVKGKTEEAVFDLFYRENPCDNGYAVFAGLEQVIEFVENLEFKEEDIEYLRTQGFKERFLDYLRDFKFTGDIYSVPEGSVVFPKEPLLKVEAPILQAQLLETPLLNFINHQALIATKAARITEAAQGKSVLEFGLRRAHGPDAGVYGARAAVIGGCSGTSNVLTGKKFGVKVSGTHAHSWVMSFESELEAFRTYADNFPDSAILLVDTYDTLKSGVPNAIKVFKEMKDKGIDSELFGIRLDSGDLAYLSKEARKMLDQAGLEDAVIVASNNLDEDIISSLNLQGAQIDLYGVGTKLITSYDCPAFGAVYKMSEYNDQPKIKLSDNIEKMTDPGNKKLIRIYDQRSGEIRADLIALKDEVISADRDLVLFDARDTWKTTTLKKGNYQLREMMKPIFKTGKLVYDSPQVAEIKEYAEKEKESLGAEYKRLTNPHIMKVDLSDKLYELKQKLIKENKIEK</sequence>
<dbReference type="GO" id="GO:0005829">
    <property type="term" value="C:cytosol"/>
    <property type="evidence" value="ECO:0007669"/>
    <property type="project" value="TreeGrafter"/>
</dbReference>
<dbReference type="Gene3D" id="3.20.140.10">
    <property type="entry name" value="nicotinate phosphoribosyltransferase"/>
    <property type="match status" value="1"/>
</dbReference>
<comment type="catalytic activity">
    <reaction evidence="8 9">
        <text>5-phospho-alpha-D-ribose 1-diphosphate + nicotinate + ATP + H2O = nicotinate beta-D-ribonucleotide + ADP + phosphate + diphosphate</text>
        <dbReference type="Rhea" id="RHEA:36163"/>
        <dbReference type="ChEBI" id="CHEBI:15377"/>
        <dbReference type="ChEBI" id="CHEBI:30616"/>
        <dbReference type="ChEBI" id="CHEBI:32544"/>
        <dbReference type="ChEBI" id="CHEBI:33019"/>
        <dbReference type="ChEBI" id="CHEBI:43474"/>
        <dbReference type="ChEBI" id="CHEBI:57502"/>
        <dbReference type="ChEBI" id="CHEBI:58017"/>
        <dbReference type="ChEBI" id="CHEBI:456216"/>
        <dbReference type="EC" id="6.3.4.21"/>
    </reaction>
</comment>
<dbReference type="EC" id="6.3.4.21" evidence="3 9"/>
<dbReference type="InterPro" id="IPR013785">
    <property type="entry name" value="Aldolase_TIM"/>
</dbReference>
<keyword evidence="7 9" id="KW-0808">Transferase</keyword>
<dbReference type="AlphaFoldDB" id="A0A1N6YQF5"/>
<feature type="domain" description="Nicotinate phosphoribosyltransferase C-terminal" evidence="11">
    <location>
        <begin position="356"/>
        <end position="468"/>
    </location>
</feature>
<dbReference type="InterPro" id="IPR041619">
    <property type="entry name" value="NAPRTase_C"/>
</dbReference>
<evidence type="ECO:0000256" key="3">
    <source>
        <dbReference type="ARBA" id="ARBA00013236"/>
    </source>
</evidence>
<evidence type="ECO:0000256" key="2">
    <source>
        <dbReference type="ARBA" id="ARBA00010897"/>
    </source>
</evidence>
<evidence type="ECO:0000256" key="1">
    <source>
        <dbReference type="ARBA" id="ARBA00004952"/>
    </source>
</evidence>
<dbReference type="InterPro" id="IPR007229">
    <property type="entry name" value="Nic_PRibTrfase-Fam"/>
</dbReference>